<evidence type="ECO:0000259" key="1">
    <source>
        <dbReference type="PROSITE" id="PS51186"/>
    </source>
</evidence>
<accession>A0A8J6N2B0</accession>
<dbReference type="Gene3D" id="3.40.630.30">
    <property type="match status" value="1"/>
</dbReference>
<dbReference type="InterPro" id="IPR016181">
    <property type="entry name" value="Acyl_CoA_acyltransferase"/>
</dbReference>
<dbReference type="PROSITE" id="PS51186">
    <property type="entry name" value="GNAT"/>
    <property type="match status" value="1"/>
</dbReference>
<organism evidence="2 3">
    <name type="scientific">Candidatus Desulfacyla euxinica</name>
    <dbReference type="NCBI Taxonomy" id="2841693"/>
    <lineage>
        <taxon>Bacteria</taxon>
        <taxon>Deltaproteobacteria</taxon>
        <taxon>Candidatus Desulfacyla</taxon>
    </lineage>
</organism>
<evidence type="ECO:0000313" key="2">
    <source>
        <dbReference type="EMBL" id="MBC8178653.1"/>
    </source>
</evidence>
<dbReference type="SUPFAM" id="SSF55729">
    <property type="entry name" value="Acyl-CoA N-acyltransferases (Nat)"/>
    <property type="match status" value="1"/>
</dbReference>
<comment type="caution">
    <text evidence="2">The sequence shown here is derived from an EMBL/GenBank/DDBJ whole genome shotgun (WGS) entry which is preliminary data.</text>
</comment>
<reference evidence="2 3" key="1">
    <citation type="submission" date="2020-08" db="EMBL/GenBank/DDBJ databases">
        <title>Bridging the membrane lipid divide: bacteria of the FCB group superphylum have the potential to synthesize archaeal ether lipids.</title>
        <authorList>
            <person name="Villanueva L."/>
            <person name="Von Meijenfeldt F.A.B."/>
            <person name="Westbye A.B."/>
            <person name="Yadav S."/>
            <person name="Hopmans E.C."/>
            <person name="Dutilh B.E."/>
            <person name="Sinninghe Damste J.S."/>
        </authorList>
    </citation>
    <scope>NUCLEOTIDE SEQUENCE [LARGE SCALE GENOMIC DNA]</scope>
    <source>
        <strain evidence="2">NIOZ-UU27</strain>
    </source>
</reference>
<sequence length="242" mass="28257">MNEECGLLVDGFDSPPVFMMTYNPRYYIGLLENAGFSKVMDLYAYLGTLDSFPTRYDKVSKLLRRRHNASIRPLNFKKIKEELELTFSIYNSSWENNWGFIPMTREEFLHIAKDFTKIADPSLILILTVNGRPVGFSIALPDLNVAFRQMNGRMLPLGIFKYFYYKRKIKRLRIPAMGIIKGYRGLGLDSLLYLETALKAMENGYNSGEFSWVLESNTKMNISSERMGAKRYKTYRFYEREI</sequence>
<name>A0A8J6N2B0_9DELT</name>
<dbReference type="InterPro" id="IPR039968">
    <property type="entry name" value="BcerS-like"/>
</dbReference>
<dbReference type="Proteomes" id="UP000650524">
    <property type="component" value="Unassembled WGS sequence"/>
</dbReference>
<dbReference type="InterPro" id="IPR000182">
    <property type="entry name" value="GNAT_dom"/>
</dbReference>
<feature type="domain" description="N-acetyltransferase" evidence="1">
    <location>
        <begin position="69"/>
        <end position="242"/>
    </location>
</feature>
<dbReference type="PANTHER" id="PTHR41368">
    <property type="entry name" value="PROTEIN YGHO"/>
    <property type="match status" value="1"/>
</dbReference>
<gene>
    <name evidence="2" type="ORF">H8E19_14715</name>
</gene>
<evidence type="ECO:0000313" key="3">
    <source>
        <dbReference type="Proteomes" id="UP000650524"/>
    </source>
</evidence>
<dbReference type="GO" id="GO:0016747">
    <property type="term" value="F:acyltransferase activity, transferring groups other than amino-acyl groups"/>
    <property type="evidence" value="ECO:0007669"/>
    <property type="project" value="InterPro"/>
</dbReference>
<protein>
    <submittedName>
        <fullName evidence="2">N-acetyltransferase</fullName>
    </submittedName>
</protein>
<dbReference type="AlphaFoldDB" id="A0A8J6N2B0"/>
<dbReference type="EMBL" id="JACNJD010000298">
    <property type="protein sequence ID" value="MBC8178653.1"/>
    <property type="molecule type" value="Genomic_DNA"/>
</dbReference>
<proteinExistence type="predicted"/>
<dbReference type="PANTHER" id="PTHR41368:SF1">
    <property type="entry name" value="PROTEIN YGHO"/>
    <property type="match status" value="1"/>
</dbReference>